<dbReference type="PANTHER" id="PTHR30619">
    <property type="entry name" value="DNA INTERNALIZATION/COMPETENCE PROTEIN COMEC/REC2"/>
    <property type="match status" value="1"/>
</dbReference>
<dbReference type="EMBL" id="WTVS01000098">
    <property type="protein sequence ID" value="NMG00768.1"/>
    <property type="molecule type" value="Genomic_DNA"/>
</dbReference>
<name>A0ABX1NN23_9RHOO</name>
<evidence type="ECO:0000313" key="2">
    <source>
        <dbReference type="Proteomes" id="UP000634522"/>
    </source>
</evidence>
<dbReference type="RefSeq" id="WP_169143283.1">
    <property type="nucleotide sequence ID" value="NZ_WTVS01000098.1"/>
</dbReference>
<comment type="caution">
    <text evidence="1">The sequence shown here is derived from an EMBL/GenBank/DDBJ whole genome shotgun (WGS) entry which is preliminary data.</text>
</comment>
<dbReference type="SUPFAM" id="SSF56281">
    <property type="entry name" value="Metallo-hydrolase/oxidoreductase"/>
    <property type="match status" value="1"/>
</dbReference>
<dbReference type="PANTHER" id="PTHR30619:SF7">
    <property type="entry name" value="BETA-LACTAMASE DOMAIN PROTEIN"/>
    <property type="match status" value="1"/>
</dbReference>
<dbReference type="InterPro" id="IPR052159">
    <property type="entry name" value="Competence_DNA_uptake"/>
</dbReference>
<keyword evidence="2" id="KW-1185">Reference proteome</keyword>
<dbReference type="Gene3D" id="3.60.15.10">
    <property type="entry name" value="Ribonuclease Z/Hydroxyacylglutathione hydrolase-like"/>
    <property type="match status" value="1"/>
</dbReference>
<organism evidence="1 2">
    <name type="scientific">Aromatoleum toluolicum</name>
    <dbReference type="NCBI Taxonomy" id="90060"/>
    <lineage>
        <taxon>Bacteria</taxon>
        <taxon>Pseudomonadati</taxon>
        <taxon>Pseudomonadota</taxon>
        <taxon>Betaproteobacteria</taxon>
        <taxon>Rhodocyclales</taxon>
        <taxon>Rhodocyclaceae</taxon>
        <taxon>Aromatoleum</taxon>
    </lineage>
</organism>
<reference evidence="1 2" key="1">
    <citation type="submission" date="2019-12" db="EMBL/GenBank/DDBJ databases">
        <title>Comparative genomics gives insights into the taxonomy of the Azoarcus-Aromatoleum group and reveals separate origins of nif in the plant-associated Azoarcus and non-plant-associated Aromatoleum sub-groups.</title>
        <authorList>
            <person name="Lafos M."/>
            <person name="Maluk M."/>
            <person name="Batista M."/>
            <person name="Junghare M."/>
            <person name="Carmona M."/>
            <person name="Faoro H."/>
            <person name="Cruz L.M."/>
            <person name="Battistoni F."/>
            <person name="De Souza E."/>
            <person name="Pedrosa F."/>
            <person name="Chen W.-M."/>
            <person name="Poole P.S."/>
            <person name="Dixon R.A."/>
            <person name="James E.K."/>
        </authorList>
    </citation>
    <scope>NUCLEOTIDE SEQUENCE [LARGE SCALE GENOMIC DNA]</scope>
    <source>
        <strain evidence="1 2">T</strain>
    </source>
</reference>
<dbReference type="InterPro" id="IPR036866">
    <property type="entry name" value="RibonucZ/Hydroxyglut_hydro"/>
</dbReference>
<protein>
    <recommendedName>
        <fullName evidence="3">Metallo-beta-lactamase domain-containing protein</fullName>
    </recommendedName>
</protein>
<dbReference type="Proteomes" id="UP000634522">
    <property type="component" value="Unassembled WGS sequence"/>
</dbReference>
<evidence type="ECO:0008006" key="3">
    <source>
        <dbReference type="Google" id="ProtNLM"/>
    </source>
</evidence>
<gene>
    <name evidence="1" type="ORF">GPA27_25625</name>
</gene>
<sequence>MPGFMRIRVEDVEHGCCVMLQHLTKVGLNQEVGGRLAMIDSGSSADFKPSTAIKAMGRDKLDYLFITNADQDHMSDLKGLEDAGIEVLTLLRNPTYTGEEMRRIKLVSGPLTDDATWYVSALSTYTENVSAPFNTCMGGITYKAFYNSYGSGYGQFKDTNNLSFATFIRYANFKMLFPGDLEKAGWTALLQRADFRAELAGTDVLMASHHGRESGYCADIFKYFTPSCVVISDKPIVHKTQEMVPDYRKVVRQSGVRVRTTMKDRHVLTTRRDGWIVFDVDDQNYTIDTEYHG</sequence>
<evidence type="ECO:0000313" key="1">
    <source>
        <dbReference type="EMBL" id="NMG00768.1"/>
    </source>
</evidence>
<accession>A0ABX1NN23</accession>
<proteinExistence type="predicted"/>